<sequence length="426" mass="48425">MPNRATGPVRDRYYLSFIEIDENPSRLFDSKQVESTIDLINSKNNVFVIVYIHGWRHNADVADSDIQKFRTLLAYSREFLNQRPGIDGSETELIGIYVGWRGRTQSKLLNSVLFAPTVWSRKTKSDEHASLLIDTLRQIESTTITRSDKSAHRKMLTYGHSFGGNMLLTGLLNEEKVISQIADHSHGRQFPRTLGDLVLLINPASEASKWIAIQEAMNERVDAELSRGRSERLARRRLFPLEQKPRMIAMTATCDWSEGELKRKKSARCDSATDFFFPMAWFFKNKRDKTAVGHYKPNYEPGEIYSRTDPYGASHEIILNYSAGKQTSLSNVNKKDLTKCDVANGWLLRAREIPELWDSGSNKRVQFRRGLSLPGGGGGTKRSIVPYNSPFWNARVLNAVENHGDYVSYPTWCAVNQLVLDDVTAK</sequence>
<gene>
    <name evidence="1" type="ORF">B7H23_11505</name>
</gene>
<proteinExistence type="predicted"/>
<evidence type="ECO:0000313" key="1">
    <source>
        <dbReference type="EMBL" id="OXT00705.1"/>
    </source>
</evidence>
<dbReference type="EMBL" id="NBYO01000002">
    <property type="protein sequence ID" value="OXT00705.1"/>
    <property type="molecule type" value="Genomic_DNA"/>
</dbReference>
<dbReference type="Proteomes" id="UP000215405">
    <property type="component" value="Unassembled WGS sequence"/>
</dbReference>
<name>A0A231UXN6_9HYPH</name>
<keyword evidence="2" id="KW-1185">Reference proteome</keyword>
<protein>
    <recommendedName>
        <fullName evidence="3">Alpha/beta hydrolase</fullName>
    </recommendedName>
</protein>
<evidence type="ECO:0000313" key="2">
    <source>
        <dbReference type="Proteomes" id="UP000215405"/>
    </source>
</evidence>
<reference evidence="2" key="1">
    <citation type="journal article" date="2017" name="Int. J. Syst. Evol. Microbiol.">
        <title>Notoacmeibacter marinus gen. nov., sp. nov., isolated from the gut of a limpet and proposal of Notoacmeibacteraceae fam. nov. in the order Rhizobiales of the class Alphaproteobacteria.</title>
        <authorList>
            <person name="Huang Z."/>
            <person name="Guo F."/>
            <person name="Lai Q."/>
        </authorList>
    </citation>
    <scope>NUCLEOTIDE SEQUENCE [LARGE SCALE GENOMIC DNA]</scope>
    <source>
        <strain evidence="2">XMTR2A4</strain>
    </source>
</reference>
<evidence type="ECO:0008006" key="3">
    <source>
        <dbReference type="Google" id="ProtNLM"/>
    </source>
</evidence>
<organism evidence="1 2">
    <name type="scientific">Notoacmeibacter marinus</name>
    <dbReference type="NCBI Taxonomy" id="1876515"/>
    <lineage>
        <taxon>Bacteria</taxon>
        <taxon>Pseudomonadati</taxon>
        <taxon>Pseudomonadota</taxon>
        <taxon>Alphaproteobacteria</taxon>
        <taxon>Hyphomicrobiales</taxon>
        <taxon>Notoacmeibacteraceae</taxon>
        <taxon>Notoacmeibacter</taxon>
    </lineage>
</organism>
<comment type="caution">
    <text evidence="1">The sequence shown here is derived from an EMBL/GenBank/DDBJ whole genome shotgun (WGS) entry which is preliminary data.</text>
</comment>
<dbReference type="AlphaFoldDB" id="A0A231UXN6"/>
<accession>A0A231UXN6</accession>